<dbReference type="Proteomes" id="UP001597079">
    <property type="component" value="Unassembled WGS sequence"/>
</dbReference>
<dbReference type="InterPro" id="IPR013149">
    <property type="entry name" value="ADH-like_C"/>
</dbReference>
<dbReference type="SMART" id="SM00829">
    <property type="entry name" value="PKS_ER"/>
    <property type="match status" value="1"/>
</dbReference>
<dbReference type="EMBL" id="JBHUCX010000099">
    <property type="protein sequence ID" value="MFD1678025.1"/>
    <property type="molecule type" value="Genomic_DNA"/>
</dbReference>
<dbReference type="RefSeq" id="WP_377945972.1">
    <property type="nucleotide sequence ID" value="NZ_JBHUCX010000099.1"/>
</dbReference>
<dbReference type="PANTHER" id="PTHR43677:SF11">
    <property type="entry name" value="ZINC-CONTAINING ALCOHOL DEHYDROGENASE"/>
    <property type="match status" value="1"/>
</dbReference>
<dbReference type="Pfam" id="PF00107">
    <property type="entry name" value="ADH_zinc_N"/>
    <property type="match status" value="1"/>
</dbReference>
<reference evidence="3" key="1">
    <citation type="journal article" date="2019" name="Int. J. Syst. Evol. Microbiol.">
        <title>The Global Catalogue of Microorganisms (GCM) 10K type strain sequencing project: providing services to taxonomists for standard genome sequencing and annotation.</title>
        <authorList>
            <consortium name="The Broad Institute Genomics Platform"/>
            <consortium name="The Broad Institute Genome Sequencing Center for Infectious Disease"/>
            <person name="Wu L."/>
            <person name="Ma J."/>
        </authorList>
    </citation>
    <scope>NUCLEOTIDE SEQUENCE [LARGE SCALE GENOMIC DNA]</scope>
    <source>
        <strain evidence="3">CGMCC 1.12286</strain>
    </source>
</reference>
<gene>
    <name evidence="2" type="ORF">ACFSB2_25485</name>
</gene>
<feature type="domain" description="Rhodanese" evidence="1">
    <location>
        <begin position="97"/>
        <end position="181"/>
    </location>
</feature>
<keyword evidence="3" id="KW-1185">Reference proteome</keyword>
<dbReference type="InterPro" id="IPR020843">
    <property type="entry name" value="ER"/>
</dbReference>
<organism evidence="2 3">
    <name type="scientific">Alicyclobacillus fodiniaquatilis</name>
    <dbReference type="NCBI Taxonomy" id="1661150"/>
    <lineage>
        <taxon>Bacteria</taxon>
        <taxon>Bacillati</taxon>
        <taxon>Bacillota</taxon>
        <taxon>Bacilli</taxon>
        <taxon>Bacillales</taxon>
        <taxon>Alicyclobacillaceae</taxon>
        <taxon>Alicyclobacillus</taxon>
    </lineage>
</organism>
<dbReference type="PANTHER" id="PTHR43677">
    <property type="entry name" value="SHORT-CHAIN DEHYDROGENASE/REDUCTASE"/>
    <property type="match status" value="1"/>
</dbReference>
<dbReference type="InterPro" id="IPR051397">
    <property type="entry name" value="Zn-ADH-like_protein"/>
</dbReference>
<dbReference type="Gene3D" id="3.40.50.720">
    <property type="entry name" value="NAD(P)-binding Rossmann-like Domain"/>
    <property type="match status" value="1"/>
</dbReference>
<dbReference type="InterPro" id="IPR001763">
    <property type="entry name" value="Rhodanese-like_dom"/>
</dbReference>
<sequence length="332" mass="35099">MDNGEIMVGSNLDENVLDEVRKLYQSVYDRTPEPSTENEVLVDVLAAGLHPRVRSQANGSHYTSTDELPLIPGIDGVGRLSNGQLVYFVAFDTSLGTFAEKTVIDLRRSVPLPEGVDPVHIAAAMNPAMSSWVAFHRRIVFQPGQKVLVLGATGNSGQMAVQIAKLLGASQVIGAGRDQERLDALTALGADTIVSLAGESEAAAKRLGEAAAEVDIVIDYLWGKPTELAMISMLMQRADRSRALSWIQIGSVAGPTAAVPSAALRSANFQVLGCGQGSVSTAGYIAEFPALIDAIASGQLTVNAAPFPLAKVEEVWHAPTDSAQRVVFVPTI</sequence>
<evidence type="ECO:0000259" key="1">
    <source>
        <dbReference type="PROSITE" id="PS50206"/>
    </source>
</evidence>
<comment type="caution">
    <text evidence="2">The sequence shown here is derived from an EMBL/GenBank/DDBJ whole genome shotgun (WGS) entry which is preliminary data.</text>
</comment>
<evidence type="ECO:0000313" key="2">
    <source>
        <dbReference type="EMBL" id="MFD1678025.1"/>
    </source>
</evidence>
<dbReference type="PROSITE" id="PS50206">
    <property type="entry name" value="RHODANESE_3"/>
    <property type="match status" value="1"/>
</dbReference>
<dbReference type="InterPro" id="IPR011032">
    <property type="entry name" value="GroES-like_sf"/>
</dbReference>
<accession>A0ABW4JSG7</accession>
<proteinExistence type="predicted"/>
<dbReference type="Gene3D" id="3.90.180.10">
    <property type="entry name" value="Medium-chain alcohol dehydrogenases, catalytic domain"/>
    <property type="match status" value="1"/>
</dbReference>
<name>A0ABW4JSG7_9BACL</name>
<evidence type="ECO:0000313" key="3">
    <source>
        <dbReference type="Proteomes" id="UP001597079"/>
    </source>
</evidence>
<dbReference type="SUPFAM" id="SSF50129">
    <property type="entry name" value="GroES-like"/>
    <property type="match status" value="1"/>
</dbReference>
<protein>
    <submittedName>
        <fullName evidence="2">Zinc-binding alcohol dehydrogenase family protein</fullName>
    </submittedName>
</protein>
<dbReference type="SUPFAM" id="SSF51735">
    <property type="entry name" value="NAD(P)-binding Rossmann-fold domains"/>
    <property type="match status" value="1"/>
</dbReference>
<dbReference type="InterPro" id="IPR036291">
    <property type="entry name" value="NAD(P)-bd_dom_sf"/>
</dbReference>